<protein>
    <submittedName>
        <fullName evidence="6">Histidinol phosphate aminotransferase apoenzyme</fullName>
    </submittedName>
</protein>
<evidence type="ECO:0000313" key="6">
    <source>
        <dbReference type="EMBL" id="SHN19041.1"/>
    </source>
</evidence>
<evidence type="ECO:0000256" key="4">
    <source>
        <dbReference type="SAM" id="MobiDB-lite"/>
    </source>
</evidence>
<dbReference type="InterPro" id="IPR015424">
    <property type="entry name" value="PyrdxlP-dep_Trfase"/>
</dbReference>
<dbReference type="Gene3D" id="3.40.640.10">
    <property type="entry name" value="Type I PLP-dependent aspartate aminotransferase-like (Major domain)"/>
    <property type="match status" value="1"/>
</dbReference>
<dbReference type="Proteomes" id="UP000184388">
    <property type="component" value="Unassembled WGS sequence"/>
</dbReference>
<keyword evidence="1 6" id="KW-0032">Aminotransferase</keyword>
<dbReference type="CDD" id="cd00609">
    <property type="entry name" value="AAT_like"/>
    <property type="match status" value="1"/>
</dbReference>
<keyword evidence="2" id="KW-0808">Transferase</keyword>
<dbReference type="Pfam" id="PF00155">
    <property type="entry name" value="Aminotran_1_2"/>
    <property type="match status" value="1"/>
</dbReference>
<keyword evidence="3" id="KW-0663">Pyridoxal phosphate</keyword>
<gene>
    <name evidence="6" type="ORF">SAMN05216268_12319</name>
</gene>
<comment type="caution">
    <text evidence="6">The sequence shown here is derived from an EMBL/GenBank/DDBJ whole genome shotgun (WGS) entry which is preliminary data.</text>
</comment>
<proteinExistence type="predicted"/>
<dbReference type="InterPro" id="IPR015422">
    <property type="entry name" value="PyrdxlP-dep_Trfase_small"/>
</dbReference>
<dbReference type="GO" id="GO:0008483">
    <property type="term" value="F:transaminase activity"/>
    <property type="evidence" value="ECO:0007669"/>
    <property type="project" value="UniProtKB-KW"/>
</dbReference>
<reference evidence="7" key="1">
    <citation type="submission" date="2016-11" db="EMBL/GenBank/DDBJ databases">
        <authorList>
            <person name="Jaros S."/>
            <person name="Januszkiewicz K."/>
            <person name="Wedrychowicz H."/>
        </authorList>
    </citation>
    <scope>NUCLEOTIDE SEQUENCE [LARGE SCALE GENOMIC DNA]</scope>
    <source>
        <strain evidence="7">CGMCC 4.3555</strain>
    </source>
</reference>
<evidence type="ECO:0000256" key="3">
    <source>
        <dbReference type="ARBA" id="ARBA00022898"/>
    </source>
</evidence>
<feature type="region of interest" description="Disordered" evidence="4">
    <location>
        <begin position="366"/>
        <end position="395"/>
    </location>
</feature>
<dbReference type="InterPro" id="IPR050106">
    <property type="entry name" value="HistidinolP_aminotransfase"/>
</dbReference>
<dbReference type="Gene3D" id="3.90.1150.10">
    <property type="entry name" value="Aspartate Aminotransferase, domain 1"/>
    <property type="match status" value="1"/>
</dbReference>
<feature type="region of interest" description="Disordered" evidence="4">
    <location>
        <begin position="1"/>
        <end position="34"/>
    </location>
</feature>
<dbReference type="SUPFAM" id="SSF53383">
    <property type="entry name" value="PLP-dependent transferases"/>
    <property type="match status" value="1"/>
</dbReference>
<dbReference type="AlphaFoldDB" id="A0A9X8N6W7"/>
<dbReference type="InterPro" id="IPR004839">
    <property type="entry name" value="Aminotransferase_I/II_large"/>
</dbReference>
<dbReference type="PANTHER" id="PTHR43643">
    <property type="entry name" value="HISTIDINOL-PHOSPHATE AMINOTRANSFERASE 2"/>
    <property type="match status" value="1"/>
</dbReference>
<dbReference type="InterPro" id="IPR015421">
    <property type="entry name" value="PyrdxlP-dep_Trfase_major"/>
</dbReference>
<dbReference type="PANTHER" id="PTHR43643:SF3">
    <property type="entry name" value="HISTIDINOL-PHOSPHATE AMINOTRANSFERASE"/>
    <property type="match status" value="1"/>
</dbReference>
<evidence type="ECO:0000259" key="5">
    <source>
        <dbReference type="Pfam" id="PF00155"/>
    </source>
</evidence>
<sequence>MQSTLANDGTPALPGPTPLHSAMGGTRSGRLSLNEIPSPIPSSVLREIDSVLPDISRHPDPTCTRLVQAIARHHGSAPDDIVVGPGRLALATGVALAAAADEAESEIIYLSPTLEGISTSARIARMSQVSVPLSDAYTQDLQNIGDLASSRTGLVYLCNPNEPTGVVLERRQIERLLYQLPPTTIVLIDQTYADFVDAQLDVDVTGLQRHHPNLIVLRSFSAADGLAGLPAGYVIAKPPLAHKIHEYMLPFTIDTIAQAAATASLNNIWQRELRIRNIIEQRESMHRELSNYGYRSPKSGTNFLWIPLGPASLDFAVACREAGIDVRLYSQRGVRVSVGRPEENQVLLRVARDFAIDRDVLATSHHTGYGHQDTPAEGKALHGHQPCSVGELPGE</sequence>
<evidence type="ECO:0000313" key="7">
    <source>
        <dbReference type="Proteomes" id="UP000184388"/>
    </source>
</evidence>
<name>A0A9X8N6W7_9ACTN</name>
<dbReference type="GO" id="GO:0030170">
    <property type="term" value="F:pyridoxal phosphate binding"/>
    <property type="evidence" value="ECO:0007669"/>
    <property type="project" value="InterPro"/>
</dbReference>
<accession>A0A9X8N6W7</accession>
<dbReference type="EMBL" id="FRBK01000023">
    <property type="protein sequence ID" value="SHN19041.1"/>
    <property type="molecule type" value="Genomic_DNA"/>
</dbReference>
<organism evidence="6 7">
    <name type="scientific">Streptomyces yunnanensis</name>
    <dbReference type="NCBI Taxonomy" id="156453"/>
    <lineage>
        <taxon>Bacteria</taxon>
        <taxon>Bacillati</taxon>
        <taxon>Actinomycetota</taxon>
        <taxon>Actinomycetes</taxon>
        <taxon>Kitasatosporales</taxon>
        <taxon>Streptomycetaceae</taxon>
        <taxon>Streptomyces</taxon>
    </lineage>
</organism>
<evidence type="ECO:0000256" key="1">
    <source>
        <dbReference type="ARBA" id="ARBA00022576"/>
    </source>
</evidence>
<feature type="domain" description="Aminotransferase class I/classII large" evidence="5">
    <location>
        <begin position="51"/>
        <end position="348"/>
    </location>
</feature>
<evidence type="ECO:0000256" key="2">
    <source>
        <dbReference type="ARBA" id="ARBA00022679"/>
    </source>
</evidence>
<dbReference type="RefSeq" id="WP_079182303.1">
    <property type="nucleotide sequence ID" value="NZ_FRBK01000023.1"/>
</dbReference>